<dbReference type="SUPFAM" id="SSF103473">
    <property type="entry name" value="MFS general substrate transporter"/>
    <property type="match status" value="1"/>
</dbReference>
<dbReference type="InterPro" id="IPR011701">
    <property type="entry name" value="MFS"/>
</dbReference>
<keyword evidence="5" id="KW-0769">Symport</keyword>
<feature type="transmembrane region" description="Helical" evidence="8">
    <location>
        <begin position="187"/>
        <end position="206"/>
    </location>
</feature>
<evidence type="ECO:0000256" key="8">
    <source>
        <dbReference type="SAM" id="Phobius"/>
    </source>
</evidence>
<feature type="transmembrane region" description="Helical" evidence="8">
    <location>
        <begin position="87"/>
        <end position="105"/>
    </location>
</feature>
<accession>A0ABV0BJP9</accession>
<keyword evidence="6 8" id="KW-1133">Transmembrane helix</keyword>
<comment type="caution">
    <text evidence="10">The sequence shown here is derived from an EMBL/GenBank/DDBJ whole genome shotgun (WGS) entry which is preliminary data.</text>
</comment>
<dbReference type="PANTHER" id="PTHR43528">
    <property type="entry name" value="ALPHA-KETOGLUTARATE PERMEASE"/>
    <property type="match status" value="1"/>
</dbReference>
<keyword evidence="11" id="KW-1185">Reference proteome</keyword>
<feature type="transmembrane region" description="Helical" evidence="8">
    <location>
        <begin position="246"/>
        <end position="267"/>
    </location>
</feature>
<evidence type="ECO:0000256" key="6">
    <source>
        <dbReference type="ARBA" id="ARBA00022989"/>
    </source>
</evidence>
<dbReference type="InterPro" id="IPR020846">
    <property type="entry name" value="MFS_dom"/>
</dbReference>
<keyword evidence="4 8" id="KW-0812">Transmembrane</keyword>
<dbReference type="InterPro" id="IPR051084">
    <property type="entry name" value="H+-coupled_symporters"/>
</dbReference>
<proteinExistence type="predicted"/>
<evidence type="ECO:0000256" key="5">
    <source>
        <dbReference type="ARBA" id="ARBA00022847"/>
    </source>
</evidence>
<reference evidence="10 11" key="1">
    <citation type="submission" date="2024-04" db="EMBL/GenBank/DDBJ databases">
        <title>A novel species isolated from cricket.</title>
        <authorList>
            <person name="Wang H.-C."/>
        </authorList>
    </citation>
    <scope>NUCLEOTIDE SEQUENCE [LARGE SCALE GENOMIC DNA]</scope>
    <source>
        <strain evidence="10 11">WL0021</strain>
    </source>
</reference>
<feature type="transmembrane region" description="Helical" evidence="8">
    <location>
        <begin position="273"/>
        <end position="296"/>
    </location>
</feature>
<dbReference type="Pfam" id="PF07690">
    <property type="entry name" value="MFS_1"/>
    <property type="match status" value="1"/>
</dbReference>
<evidence type="ECO:0000256" key="2">
    <source>
        <dbReference type="ARBA" id="ARBA00022448"/>
    </source>
</evidence>
<evidence type="ECO:0000313" key="10">
    <source>
        <dbReference type="EMBL" id="MEN3930037.1"/>
    </source>
</evidence>
<feature type="transmembrane region" description="Helical" evidence="8">
    <location>
        <begin position="373"/>
        <end position="390"/>
    </location>
</feature>
<dbReference type="RefSeq" id="WP_346336013.1">
    <property type="nucleotide sequence ID" value="NZ_JBBYXI010000001.1"/>
</dbReference>
<feature type="transmembrane region" description="Helical" evidence="8">
    <location>
        <begin position="111"/>
        <end position="131"/>
    </location>
</feature>
<comment type="subcellular location">
    <subcellularLocation>
        <location evidence="1">Cell membrane</location>
        <topology evidence="1">Multi-pass membrane protein</topology>
    </subcellularLocation>
</comment>
<feature type="transmembrane region" description="Helical" evidence="8">
    <location>
        <begin position="402"/>
        <end position="424"/>
    </location>
</feature>
<name>A0ABV0BJP9_9HYPH</name>
<dbReference type="Gene3D" id="1.20.1250.20">
    <property type="entry name" value="MFS general substrate transporter like domains"/>
    <property type="match status" value="2"/>
</dbReference>
<keyword evidence="7 8" id="KW-0472">Membrane</keyword>
<evidence type="ECO:0000313" key="11">
    <source>
        <dbReference type="Proteomes" id="UP001418637"/>
    </source>
</evidence>
<keyword evidence="3" id="KW-1003">Cell membrane</keyword>
<organism evidence="10 11">
    <name type="scientific">Hohaiivirga grylli</name>
    <dbReference type="NCBI Taxonomy" id="3133970"/>
    <lineage>
        <taxon>Bacteria</taxon>
        <taxon>Pseudomonadati</taxon>
        <taxon>Pseudomonadota</taxon>
        <taxon>Alphaproteobacteria</taxon>
        <taxon>Hyphomicrobiales</taxon>
        <taxon>Methylobacteriaceae</taxon>
        <taxon>Hohaiivirga</taxon>
    </lineage>
</organism>
<dbReference type="PANTHER" id="PTHR43528:SF8">
    <property type="entry name" value="BLR0239 PROTEIN"/>
    <property type="match status" value="1"/>
</dbReference>
<evidence type="ECO:0000256" key="7">
    <source>
        <dbReference type="ARBA" id="ARBA00023136"/>
    </source>
</evidence>
<evidence type="ECO:0000256" key="4">
    <source>
        <dbReference type="ARBA" id="ARBA00022692"/>
    </source>
</evidence>
<dbReference type="Proteomes" id="UP001418637">
    <property type="component" value="Unassembled WGS sequence"/>
</dbReference>
<evidence type="ECO:0000259" key="9">
    <source>
        <dbReference type="PROSITE" id="PS50850"/>
    </source>
</evidence>
<keyword evidence="2" id="KW-0813">Transport</keyword>
<feature type="transmembrane region" description="Helical" evidence="8">
    <location>
        <begin position="308"/>
        <end position="329"/>
    </location>
</feature>
<feature type="domain" description="Major facilitator superfamily (MFS) profile" evidence="9">
    <location>
        <begin position="15"/>
        <end position="428"/>
    </location>
</feature>
<dbReference type="PROSITE" id="PS50850">
    <property type="entry name" value="MFS"/>
    <property type="match status" value="1"/>
</dbReference>
<feature type="transmembrane region" description="Helical" evidence="8">
    <location>
        <begin position="335"/>
        <end position="352"/>
    </location>
</feature>
<protein>
    <submittedName>
        <fullName evidence="10">MFS transporter</fullName>
    </submittedName>
</protein>
<dbReference type="InterPro" id="IPR036259">
    <property type="entry name" value="MFS_trans_sf"/>
</dbReference>
<gene>
    <name evidence="10" type="ORF">WJT86_03045</name>
</gene>
<dbReference type="EMBL" id="JBBYXI010000001">
    <property type="protein sequence ID" value="MEN3930037.1"/>
    <property type="molecule type" value="Genomic_DNA"/>
</dbReference>
<evidence type="ECO:0000256" key="3">
    <source>
        <dbReference type="ARBA" id="ARBA00022475"/>
    </source>
</evidence>
<evidence type="ECO:0000256" key="1">
    <source>
        <dbReference type="ARBA" id="ARBA00004651"/>
    </source>
</evidence>
<sequence>MSSDTGLPTGKIRRAVVSAIIGNGLEWYDFLIFGFFLTFITQAYFPTDDAFISSIMGGTTFAIAFFVRPLSGVLIGLYSDKFGRKPALTLMIVLMGLSTLLIGLTPTYAQIGIAAPIIVIIARILQGISVGGEFASATAMLSEYAPKNQKMYYGSFQMCSQAIALALSSGAGYVTAALLSEDSLQSWGWRIPFLLGALVTPIGFYIRKHVDETPEFAAMLNNQKKTEQAPLMEVLVQNTGSLFKGLGSVIIATVSVYVWFVTLPMFIIKTLHLPSSGIMLSNVFCGVILFFITPIAGRLADRYGAVNIWTIGVVLFGALSYPLLSYIIAEPSIQVLLIGQLIGAIAMSMIWGPYPGQMSQFFPTRIRSTGMAISYNLGVLLFGGLAPVITDTLFKLTGSSVVSAYYIIFGAVVSLIFVWVPLIIERSRKN</sequence>
<feature type="transmembrane region" description="Helical" evidence="8">
    <location>
        <begin position="51"/>
        <end position="75"/>
    </location>
</feature>